<feature type="domain" description="Methyltransferase type 11" evidence="2">
    <location>
        <begin position="351"/>
        <end position="440"/>
    </location>
</feature>
<evidence type="ECO:0000313" key="3">
    <source>
        <dbReference type="EMBL" id="PRY01591.1"/>
    </source>
</evidence>
<keyword evidence="3" id="KW-0830">Ubiquinone</keyword>
<dbReference type="Gene3D" id="3.40.50.150">
    <property type="entry name" value="Vaccinia Virus protein VP39"/>
    <property type="match status" value="2"/>
</dbReference>
<sequence length="545" mass="59727">MSLDEVRRDWTLLGDRAPRWAVLVDPAKRDGGWGDDEFLATGEREVDAALARLAELGTRPGRERALDFGCGAGRLSNALARHFDEVVGVDISAPMLAEARRLDRSSGRITFLLNDAPDLSALPDDHVDLVYCDLVLQHLPPALARGYLREFLRVVRPGGALVVGMPARERWTVRGTIARFAPNFLIRLGQRYLLGYPAPMRMHTLRPEALASLLAPSGARVLHSEPYWAGDHWEHLRHYIAAPPPRPAGAPAAHDASPVGGAPTADARPDDGGDRAPQSGHPATGDRDRPSDAASRPTAPPPFRADLARSVRLFSAFRVEQTDPDHFYGLLAADTVGQLSGYTKLDGATVVDVGGGPGYFADALRAAGARCLCVDADAGEMSMRNGAPPAVSALGSALDLPLRTGSVDVCFSSNVLEHVPEPWRMADEMLRVTRPGGTVFLSYTLWLSPWGGHETSPWHYLSGEYAARRYERRHGRPPKNRFGRTMFAVSARSALRWARTRAAEGRAEVVDVLPRYLPRWAHPVVRVPVLREFATWNLLLVLRRR</sequence>
<comment type="caution">
    <text evidence="3">The sequence shown here is derived from an EMBL/GenBank/DDBJ whole genome shotgun (WGS) entry which is preliminary data.</text>
</comment>
<dbReference type="GO" id="GO:0008757">
    <property type="term" value="F:S-adenosylmethionine-dependent methyltransferase activity"/>
    <property type="evidence" value="ECO:0007669"/>
    <property type="project" value="InterPro"/>
</dbReference>
<reference evidence="3 4" key="1">
    <citation type="submission" date="2018-03" db="EMBL/GenBank/DDBJ databases">
        <title>Genomic Encyclopedia of Archaeal and Bacterial Type Strains, Phase II (KMG-II): from individual species to whole genera.</title>
        <authorList>
            <person name="Goeker M."/>
        </authorList>
    </citation>
    <scope>NUCLEOTIDE SEQUENCE [LARGE SCALE GENOMIC DNA]</scope>
    <source>
        <strain evidence="3 4">DSM 45601</strain>
    </source>
</reference>
<accession>A0A2T0QCJ0</accession>
<dbReference type="InterPro" id="IPR013216">
    <property type="entry name" value="Methyltransf_11"/>
</dbReference>
<dbReference type="AlphaFoldDB" id="A0A2T0QCJ0"/>
<evidence type="ECO:0000259" key="2">
    <source>
        <dbReference type="Pfam" id="PF08241"/>
    </source>
</evidence>
<gene>
    <name evidence="3" type="ORF">CLV72_101174</name>
</gene>
<dbReference type="GO" id="GO:0032259">
    <property type="term" value="P:methylation"/>
    <property type="evidence" value="ECO:0007669"/>
    <property type="project" value="UniProtKB-KW"/>
</dbReference>
<feature type="region of interest" description="Disordered" evidence="1">
    <location>
        <begin position="244"/>
        <end position="304"/>
    </location>
</feature>
<dbReference type="EMBL" id="PVZC01000001">
    <property type="protein sequence ID" value="PRY01591.1"/>
    <property type="molecule type" value="Genomic_DNA"/>
</dbReference>
<protein>
    <submittedName>
        <fullName evidence="3">Ubiquinone/menaquinone biosynthesis C-methylase UbiE</fullName>
    </submittedName>
</protein>
<feature type="compositionally biased region" description="Low complexity" evidence="1">
    <location>
        <begin position="249"/>
        <end position="266"/>
    </location>
</feature>
<keyword evidence="3" id="KW-0808">Transferase</keyword>
<evidence type="ECO:0000313" key="4">
    <source>
        <dbReference type="Proteomes" id="UP000237846"/>
    </source>
</evidence>
<evidence type="ECO:0000256" key="1">
    <source>
        <dbReference type="SAM" id="MobiDB-lite"/>
    </source>
</evidence>
<dbReference type="Pfam" id="PF08241">
    <property type="entry name" value="Methyltransf_11"/>
    <property type="match status" value="2"/>
</dbReference>
<keyword evidence="3" id="KW-0489">Methyltransferase</keyword>
<dbReference type="SUPFAM" id="SSF53335">
    <property type="entry name" value="S-adenosyl-L-methionine-dependent methyltransferases"/>
    <property type="match status" value="2"/>
</dbReference>
<keyword evidence="4" id="KW-1185">Reference proteome</keyword>
<name>A0A2T0QCJ0_9ACTN</name>
<dbReference type="InterPro" id="IPR029063">
    <property type="entry name" value="SAM-dependent_MTases_sf"/>
</dbReference>
<dbReference type="PANTHER" id="PTHR43861">
    <property type="entry name" value="TRANS-ACONITATE 2-METHYLTRANSFERASE-RELATED"/>
    <property type="match status" value="1"/>
</dbReference>
<organism evidence="3 4">
    <name type="scientific">Allonocardiopsis opalescens</name>
    <dbReference type="NCBI Taxonomy" id="1144618"/>
    <lineage>
        <taxon>Bacteria</taxon>
        <taxon>Bacillati</taxon>
        <taxon>Actinomycetota</taxon>
        <taxon>Actinomycetes</taxon>
        <taxon>Streptosporangiales</taxon>
        <taxon>Allonocardiopsis</taxon>
    </lineage>
</organism>
<dbReference type="Proteomes" id="UP000237846">
    <property type="component" value="Unassembled WGS sequence"/>
</dbReference>
<proteinExistence type="predicted"/>
<dbReference type="CDD" id="cd02440">
    <property type="entry name" value="AdoMet_MTases"/>
    <property type="match status" value="2"/>
</dbReference>
<feature type="domain" description="Methyltransferase type 11" evidence="2">
    <location>
        <begin position="66"/>
        <end position="163"/>
    </location>
</feature>